<name>A0AAW8TVS7_9ENTE</name>
<dbReference type="CDD" id="cd24007">
    <property type="entry name" value="ASKHA_NBD_eukNAGK-like"/>
    <property type="match status" value="1"/>
</dbReference>
<dbReference type="Gene3D" id="3.30.420.40">
    <property type="match status" value="2"/>
</dbReference>
<evidence type="ECO:0000259" key="1">
    <source>
        <dbReference type="Pfam" id="PF01869"/>
    </source>
</evidence>
<evidence type="ECO:0000313" key="2">
    <source>
        <dbReference type="EMBL" id="MDT2809047.1"/>
    </source>
</evidence>
<dbReference type="Pfam" id="PF01869">
    <property type="entry name" value="BcrAD_BadFG"/>
    <property type="match status" value="1"/>
</dbReference>
<dbReference type="Proteomes" id="UP001256711">
    <property type="component" value="Unassembled WGS sequence"/>
</dbReference>
<dbReference type="InterPro" id="IPR052519">
    <property type="entry name" value="Euk-type_GlcNAc_Kinase"/>
</dbReference>
<sequence>MDYVIGIDCGGTNTRAVAYDLNGNELANRTMGFGNLVIDYAQAKAHIFAALEQILAELGQQDCLLVALGVAGLDGGGFRERFEKDLTVFPVPIYLYNDAQFSYLAKLGTREGILLIAGTGSACFGLKGDTWYRVGGWGALLGDDGSAYDIGLTGIKGVLEEFDAGLEPSRLSREILDHFQCQDALHLAAVVYGKTKDEIAQVAQLVSQRSDDFESQKLLKEAGRKLAHQVLKLQHKMSIEHCALRLALNGSVVEKQALVRQELLARLASNTEIVPASQDNAVAALWVAQDKKQAQRLAHGIFH</sequence>
<dbReference type="AlphaFoldDB" id="A0AAW8TVS7"/>
<protein>
    <submittedName>
        <fullName evidence="2">BadF/BadG/BcrA/BcrD ATPase family protein</fullName>
    </submittedName>
</protein>
<dbReference type="InterPro" id="IPR043129">
    <property type="entry name" value="ATPase_NBD"/>
</dbReference>
<dbReference type="PANTHER" id="PTHR43190">
    <property type="entry name" value="N-ACETYL-D-GLUCOSAMINE KINASE"/>
    <property type="match status" value="1"/>
</dbReference>
<reference evidence="2" key="1">
    <citation type="submission" date="2023-03" db="EMBL/GenBank/DDBJ databases">
        <authorList>
            <person name="Shen W."/>
            <person name="Cai J."/>
        </authorList>
    </citation>
    <scope>NUCLEOTIDE SEQUENCE</scope>
    <source>
        <strain evidence="2">B226-2</strain>
    </source>
</reference>
<dbReference type="EMBL" id="JARQBJ010000001">
    <property type="protein sequence ID" value="MDT2809047.1"/>
    <property type="molecule type" value="Genomic_DNA"/>
</dbReference>
<organism evidence="2 3">
    <name type="scientific">Enterococcus asini</name>
    <dbReference type="NCBI Taxonomy" id="57732"/>
    <lineage>
        <taxon>Bacteria</taxon>
        <taxon>Bacillati</taxon>
        <taxon>Bacillota</taxon>
        <taxon>Bacilli</taxon>
        <taxon>Lactobacillales</taxon>
        <taxon>Enterococcaceae</taxon>
        <taxon>Enterococcus</taxon>
    </lineage>
</organism>
<dbReference type="SUPFAM" id="SSF53067">
    <property type="entry name" value="Actin-like ATPase domain"/>
    <property type="match status" value="2"/>
</dbReference>
<dbReference type="RefSeq" id="WP_311834827.1">
    <property type="nucleotide sequence ID" value="NZ_JARQBJ010000001.1"/>
</dbReference>
<comment type="caution">
    <text evidence="2">The sequence shown here is derived from an EMBL/GenBank/DDBJ whole genome shotgun (WGS) entry which is preliminary data.</text>
</comment>
<accession>A0AAW8TVS7</accession>
<dbReference type="InterPro" id="IPR002731">
    <property type="entry name" value="ATPase_BadF"/>
</dbReference>
<proteinExistence type="predicted"/>
<dbReference type="PANTHER" id="PTHR43190:SF3">
    <property type="entry name" value="N-ACETYL-D-GLUCOSAMINE KINASE"/>
    <property type="match status" value="1"/>
</dbReference>
<evidence type="ECO:0000313" key="3">
    <source>
        <dbReference type="Proteomes" id="UP001256711"/>
    </source>
</evidence>
<feature type="domain" description="ATPase BadF/BadG/BcrA/BcrD type" evidence="1">
    <location>
        <begin position="5"/>
        <end position="260"/>
    </location>
</feature>
<gene>
    <name evidence="2" type="ORF">P7H43_00865</name>
</gene>